<evidence type="ECO:0000313" key="2">
    <source>
        <dbReference type="Proteomes" id="UP000318704"/>
    </source>
</evidence>
<accession>A0A517VNP7</accession>
<protein>
    <recommendedName>
        <fullName evidence="3">TROVE domain-containing protein</fullName>
    </recommendedName>
</protein>
<organism evidence="1 2">
    <name type="scientific">Gimesia aquarii</name>
    <dbReference type="NCBI Taxonomy" id="2527964"/>
    <lineage>
        <taxon>Bacteria</taxon>
        <taxon>Pseudomonadati</taxon>
        <taxon>Planctomycetota</taxon>
        <taxon>Planctomycetia</taxon>
        <taxon>Planctomycetales</taxon>
        <taxon>Planctomycetaceae</taxon>
        <taxon>Gimesia</taxon>
    </lineage>
</organism>
<dbReference type="Proteomes" id="UP000318704">
    <property type="component" value="Chromosome"/>
</dbReference>
<dbReference type="KEGG" id="gaw:V144x_00490"/>
<evidence type="ECO:0008006" key="3">
    <source>
        <dbReference type="Google" id="ProtNLM"/>
    </source>
</evidence>
<evidence type="ECO:0000313" key="1">
    <source>
        <dbReference type="EMBL" id="QDT94619.1"/>
    </source>
</evidence>
<sequence length="513" mass="58583">MKLNSLSLLVFPERTFLLLVISSAVTHRIPESLNDDKKQLREHCEREDLVMFVNACFAATRQNEYYTDQYKTSVSIEFLHQYVMINYRRLYARTIAAGINHFNQLQIIFNLLQAGSPADLTQRSEEGALIAAALRALPANRVYALFERLQKNHVNNRRTRAVIKRYLEWRSEPAFDAIKYRNKYRAASAHAHTKLDDELGMFLFDLKKHNKYQTPLLDKYRQAHYSATAIYELPFTVAESLAQKHDVPRDVFLRKIEHKMTAAEKLRYQSSAARTKGAKLDFDLGRASLTRLALYVLSLHKNERLERADELHAAFERATQQTLARSPLSLNRVAAVFDRSRSTMGSREKRNRPLAVALASSYLLRGAATEYRAFWTPSIDNDAFEFLTQPAGQTTLANPLIDALEWQPDLIVIVSDGYENDPPMIVDQVAQIYREQIGKESTPEIVHMNPVFDADHFAPRRLGPTIATVGLRDAEDIPTMLGFARFTAGTATLADLEQYLAIRVNRMLNSDET</sequence>
<dbReference type="AlphaFoldDB" id="A0A517VNP7"/>
<name>A0A517VNP7_9PLAN</name>
<proteinExistence type="predicted"/>
<gene>
    <name evidence="1" type="ORF">V144x_00490</name>
</gene>
<dbReference type="EMBL" id="CP037920">
    <property type="protein sequence ID" value="QDT94619.1"/>
    <property type="molecule type" value="Genomic_DNA"/>
</dbReference>
<reference evidence="1 2" key="1">
    <citation type="submission" date="2019-03" db="EMBL/GenBank/DDBJ databases">
        <title>Deep-cultivation of Planctomycetes and their phenomic and genomic characterization uncovers novel biology.</title>
        <authorList>
            <person name="Wiegand S."/>
            <person name="Jogler M."/>
            <person name="Boedeker C."/>
            <person name="Pinto D."/>
            <person name="Vollmers J."/>
            <person name="Rivas-Marin E."/>
            <person name="Kohn T."/>
            <person name="Peeters S.H."/>
            <person name="Heuer A."/>
            <person name="Rast P."/>
            <person name="Oberbeckmann S."/>
            <person name="Bunk B."/>
            <person name="Jeske O."/>
            <person name="Meyerdierks A."/>
            <person name="Storesund J.E."/>
            <person name="Kallscheuer N."/>
            <person name="Luecker S."/>
            <person name="Lage O.M."/>
            <person name="Pohl T."/>
            <person name="Merkel B.J."/>
            <person name="Hornburger P."/>
            <person name="Mueller R.-W."/>
            <person name="Bruemmer F."/>
            <person name="Labrenz M."/>
            <person name="Spormann A.M."/>
            <person name="Op den Camp H."/>
            <person name="Overmann J."/>
            <person name="Amann R."/>
            <person name="Jetten M.S.M."/>
            <person name="Mascher T."/>
            <person name="Medema M.H."/>
            <person name="Devos D.P."/>
            <person name="Kaster A.-K."/>
            <person name="Ovreas L."/>
            <person name="Rohde M."/>
            <person name="Galperin M.Y."/>
            <person name="Jogler C."/>
        </authorList>
    </citation>
    <scope>NUCLEOTIDE SEQUENCE [LARGE SCALE GENOMIC DNA]</scope>
    <source>
        <strain evidence="1 2">V144</strain>
    </source>
</reference>